<feature type="compositionally biased region" description="Basic and acidic residues" evidence="1">
    <location>
        <begin position="437"/>
        <end position="447"/>
    </location>
</feature>
<keyword evidence="3" id="KW-0808">Transferase</keyword>
<reference evidence="3" key="1">
    <citation type="journal article" date="2019" name="Sci. Rep.">
        <title>Draft genome of Tanacetum cinerariifolium, the natural source of mosquito coil.</title>
        <authorList>
            <person name="Yamashiro T."/>
            <person name="Shiraishi A."/>
            <person name="Satake H."/>
            <person name="Nakayama K."/>
        </authorList>
    </citation>
    <scope>NUCLEOTIDE SEQUENCE</scope>
</reference>
<dbReference type="EMBL" id="BKCJ010337462">
    <property type="protein sequence ID" value="GEZ88691.1"/>
    <property type="molecule type" value="Genomic_DNA"/>
</dbReference>
<organism evidence="3">
    <name type="scientific">Tanacetum cinerariifolium</name>
    <name type="common">Dalmatian daisy</name>
    <name type="synonym">Chrysanthemum cinerariifolium</name>
    <dbReference type="NCBI Taxonomy" id="118510"/>
    <lineage>
        <taxon>Eukaryota</taxon>
        <taxon>Viridiplantae</taxon>
        <taxon>Streptophyta</taxon>
        <taxon>Embryophyta</taxon>
        <taxon>Tracheophyta</taxon>
        <taxon>Spermatophyta</taxon>
        <taxon>Magnoliopsida</taxon>
        <taxon>eudicotyledons</taxon>
        <taxon>Gunneridae</taxon>
        <taxon>Pentapetalae</taxon>
        <taxon>asterids</taxon>
        <taxon>campanulids</taxon>
        <taxon>Asterales</taxon>
        <taxon>Asteraceae</taxon>
        <taxon>Asteroideae</taxon>
        <taxon>Anthemideae</taxon>
        <taxon>Anthemidinae</taxon>
        <taxon>Tanacetum</taxon>
    </lineage>
</organism>
<evidence type="ECO:0000259" key="2">
    <source>
        <dbReference type="Pfam" id="PF03732"/>
    </source>
</evidence>
<feature type="compositionally biased region" description="Acidic residues" evidence="1">
    <location>
        <begin position="40"/>
        <end position="86"/>
    </location>
</feature>
<dbReference type="Pfam" id="PF03732">
    <property type="entry name" value="Retrotrans_gag"/>
    <property type="match status" value="1"/>
</dbReference>
<keyword evidence="3" id="KW-0548">Nucleotidyltransferase</keyword>
<gene>
    <name evidence="3" type="ORF">Tci_560664</name>
</gene>
<evidence type="ECO:0000313" key="3">
    <source>
        <dbReference type="EMBL" id="GEZ88691.1"/>
    </source>
</evidence>
<feature type="region of interest" description="Disordered" evidence="1">
    <location>
        <begin position="24"/>
        <end position="104"/>
    </location>
</feature>
<dbReference type="InterPro" id="IPR005162">
    <property type="entry name" value="Retrotrans_gag_dom"/>
</dbReference>
<feature type="domain" description="Retrotransposon gag" evidence="2">
    <location>
        <begin position="299"/>
        <end position="369"/>
    </location>
</feature>
<dbReference type="GO" id="GO:0003964">
    <property type="term" value="F:RNA-directed DNA polymerase activity"/>
    <property type="evidence" value="ECO:0007669"/>
    <property type="project" value="UniProtKB-KW"/>
</dbReference>
<feature type="region of interest" description="Disordered" evidence="1">
    <location>
        <begin position="409"/>
        <end position="456"/>
    </location>
</feature>
<protein>
    <submittedName>
        <fullName evidence="3">Reverse transcriptase domain-containing protein</fullName>
    </submittedName>
</protein>
<feature type="compositionally biased region" description="Basic and acidic residues" evidence="1">
    <location>
        <begin position="409"/>
        <end position="418"/>
    </location>
</feature>
<evidence type="ECO:0000256" key="1">
    <source>
        <dbReference type="SAM" id="MobiDB-lite"/>
    </source>
</evidence>
<proteinExistence type="predicted"/>
<accession>A0A699IV72</accession>
<sequence length="456" mass="52312">MHRGFPTRASTPTVYVPVYVLEPDHPEYHAPSDEDVHVENDDEDPKEDHSEENEPNDDDDDLEEDPNEEHEPEDSDETEPFEEDETVVTPPPPRHRGVRISGRPKTPMATFTQVLIDAFTAGSSLFPLPPTSPAYDQAPLGHRTAMIRRRDDILEKDMPPQRRFAFTVPLPGCDVANSSTTAAARAPRGQYDFVDTIFIEHRMMTSIEEVNLKASYQAQVRRQESKYFYTQLHDAQTDRRDIRLKIDVVRGQRTAYETEVQKRQSAKDLAVTQMMPIHVLEARARTGTVEDASSSCHDAAYAMTWRNLKKKMTNKYCPKDQINKLEIKLWNLRVKGNDVATYTQCFQELALMCTKFLADETKKVDKYISRLPDNIHGNVMSARPKTLDETIELANDLMDQKLCTYAERQNENKRKTNDTLRNNQQQPHKKQNVARAYTDDPGEKKVYTGDLPLCTK</sequence>
<dbReference type="AlphaFoldDB" id="A0A699IV72"/>
<feature type="compositionally biased region" description="Basic and acidic residues" evidence="1">
    <location>
        <begin position="24"/>
        <end position="39"/>
    </location>
</feature>
<keyword evidence="3" id="KW-0695">RNA-directed DNA polymerase</keyword>
<name>A0A699IV72_TANCI</name>
<comment type="caution">
    <text evidence="3">The sequence shown here is derived from an EMBL/GenBank/DDBJ whole genome shotgun (WGS) entry which is preliminary data.</text>
</comment>